<protein>
    <submittedName>
        <fullName evidence="1">Uncharacterized protein</fullName>
    </submittedName>
</protein>
<organism evidence="1 2">
    <name type="scientific">Bifidobacterium adolescentis</name>
    <dbReference type="NCBI Taxonomy" id="1680"/>
    <lineage>
        <taxon>Bacteria</taxon>
        <taxon>Bacillati</taxon>
        <taxon>Actinomycetota</taxon>
        <taxon>Actinomycetes</taxon>
        <taxon>Bifidobacteriales</taxon>
        <taxon>Bifidobacteriaceae</taxon>
        <taxon>Bifidobacterium</taxon>
    </lineage>
</organism>
<dbReference type="RefSeq" id="WP_159140560.1">
    <property type="nucleotide sequence ID" value="NZ_CP047129.1"/>
</dbReference>
<accession>A0A6I6QYX1</accession>
<dbReference type="Proteomes" id="UP000464884">
    <property type="component" value="Chromosome"/>
</dbReference>
<sequence length="202" mass="22627">MTWENERRAICRAMLDAADTETTHAVYVCWTAYDGFADADVLLGLGSGRYMELPPDERELARERVTALGRDLKAAAARHGEPEPTEARLTRVHGVGLELDVRTGRPEWAADPDGMPADLFLEWRAGLKTTRAARWARRHAVADVDPLWELFKETADVPKWFGRDLYGELDADTLALAAAYGWDDPRVRARLHDAVRAAAEED</sequence>
<proteinExistence type="predicted"/>
<reference evidence="1 2" key="1">
    <citation type="submission" date="2019-12" db="EMBL/GenBank/DDBJ databases">
        <title>Draft Genome Sequence of Bifidobacterium adolescentis ZJ2.</title>
        <authorList>
            <person name="Jin Z."/>
        </authorList>
    </citation>
    <scope>NUCLEOTIDE SEQUENCE [LARGE SCALE GENOMIC DNA]</scope>
    <source>
        <strain evidence="1 2">ZJ2</strain>
    </source>
</reference>
<gene>
    <name evidence="1" type="ORF">F3K97_04775</name>
</gene>
<name>A0A6I6QYX1_BIFAD</name>
<dbReference type="EMBL" id="CP047129">
    <property type="protein sequence ID" value="QHB62645.1"/>
    <property type="molecule type" value="Genomic_DNA"/>
</dbReference>
<evidence type="ECO:0000313" key="1">
    <source>
        <dbReference type="EMBL" id="QHB62645.1"/>
    </source>
</evidence>
<dbReference type="AlphaFoldDB" id="A0A6I6QYX1"/>
<evidence type="ECO:0000313" key="2">
    <source>
        <dbReference type="Proteomes" id="UP000464884"/>
    </source>
</evidence>